<feature type="domain" description="BZIP" evidence="8">
    <location>
        <begin position="163"/>
        <end position="222"/>
    </location>
</feature>
<dbReference type="PANTHER" id="PTHR13044:SF14">
    <property type="entry name" value="CRYPTOCEPHAL, ISOFORM A"/>
    <property type="match status" value="1"/>
</dbReference>
<dbReference type="PANTHER" id="PTHR13044">
    <property type="entry name" value="ACTIVATING TRANSCRIPTION FACTOR ATF 4/5"/>
    <property type="match status" value="1"/>
</dbReference>
<feature type="coiled-coil region" evidence="6">
    <location>
        <begin position="184"/>
        <end position="211"/>
    </location>
</feature>
<dbReference type="PROSITE" id="PS00036">
    <property type="entry name" value="BZIP_BASIC"/>
    <property type="match status" value="1"/>
</dbReference>
<dbReference type="InterPro" id="IPR046347">
    <property type="entry name" value="bZIP_sf"/>
</dbReference>
<keyword evidence="6" id="KW-0175">Coiled coil</keyword>
<accession>A0A167LH26</accession>
<dbReference type="GO" id="GO:0001228">
    <property type="term" value="F:DNA-binding transcription activator activity, RNA polymerase II-specific"/>
    <property type="evidence" value="ECO:0007669"/>
    <property type="project" value="TreeGrafter"/>
</dbReference>
<evidence type="ECO:0000256" key="6">
    <source>
        <dbReference type="SAM" id="Coils"/>
    </source>
</evidence>
<dbReference type="STRING" id="1330018.A0A167LH26"/>
<dbReference type="EMBL" id="KV417288">
    <property type="protein sequence ID" value="KZO95685.1"/>
    <property type="molecule type" value="Genomic_DNA"/>
</dbReference>
<gene>
    <name evidence="9" type="ORF">CALVIDRAFT_564718</name>
</gene>
<dbReference type="Proteomes" id="UP000076738">
    <property type="component" value="Unassembled WGS sequence"/>
</dbReference>
<organism evidence="9 10">
    <name type="scientific">Calocera viscosa (strain TUFC12733)</name>
    <dbReference type="NCBI Taxonomy" id="1330018"/>
    <lineage>
        <taxon>Eukaryota</taxon>
        <taxon>Fungi</taxon>
        <taxon>Dikarya</taxon>
        <taxon>Basidiomycota</taxon>
        <taxon>Agaricomycotina</taxon>
        <taxon>Dacrymycetes</taxon>
        <taxon>Dacrymycetales</taxon>
        <taxon>Dacrymycetaceae</taxon>
        <taxon>Calocera</taxon>
    </lineage>
</organism>
<keyword evidence="4" id="KW-0804">Transcription</keyword>
<dbReference type="Pfam" id="PF07716">
    <property type="entry name" value="bZIP_2"/>
    <property type="match status" value="1"/>
</dbReference>
<keyword evidence="2" id="KW-0805">Transcription regulation</keyword>
<keyword evidence="5" id="KW-0539">Nucleus</keyword>
<comment type="subcellular location">
    <subcellularLocation>
        <location evidence="1">Nucleus</location>
    </subcellularLocation>
</comment>
<evidence type="ECO:0000256" key="7">
    <source>
        <dbReference type="SAM" id="MobiDB-lite"/>
    </source>
</evidence>
<dbReference type="SMART" id="SM00338">
    <property type="entry name" value="BRLZ"/>
    <property type="match status" value="1"/>
</dbReference>
<feature type="compositionally biased region" description="Low complexity" evidence="7">
    <location>
        <begin position="1"/>
        <end position="11"/>
    </location>
</feature>
<name>A0A167LH26_CALVF</name>
<dbReference type="AlphaFoldDB" id="A0A167LH26"/>
<dbReference type="SUPFAM" id="SSF57959">
    <property type="entry name" value="Leucine zipper domain"/>
    <property type="match status" value="1"/>
</dbReference>
<evidence type="ECO:0000256" key="2">
    <source>
        <dbReference type="ARBA" id="ARBA00023015"/>
    </source>
</evidence>
<dbReference type="PROSITE" id="PS50217">
    <property type="entry name" value="BZIP"/>
    <property type="match status" value="1"/>
</dbReference>
<evidence type="ECO:0000259" key="8">
    <source>
        <dbReference type="PROSITE" id="PS50217"/>
    </source>
</evidence>
<dbReference type="Gene3D" id="1.20.5.170">
    <property type="match status" value="1"/>
</dbReference>
<feature type="compositionally biased region" description="Pro residues" evidence="7">
    <location>
        <begin position="58"/>
        <end position="67"/>
    </location>
</feature>
<evidence type="ECO:0000313" key="10">
    <source>
        <dbReference type="Proteomes" id="UP000076738"/>
    </source>
</evidence>
<evidence type="ECO:0000256" key="1">
    <source>
        <dbReference type="ARBA" id="ARBA00004123"/>
    </source>
</evidence>
<feature type="compositionally biased region" description="Polar residues" evidence="7">
    <location>
        <begin position="41"/>
        <end position="55"/>
    </location>
</feature>
<protein>
    <recommendedName>
        <fullName evidence="8">BZIP domain-containing protein</fullName>
    </recommendedName>
</protein>
<sequence>MSSIPATATPGTPVPPPPSATLSASSTSQTQDSDLELPPSLASQLELWTNLTFQSDEPLPPPPPPPSGDFDLDGFLSQFGGVQHVFPGVSAGFPTYSETPAWAHQQYSALPAGMSHEESSGEPPAKKQRGRKPSISVSVTDSDLAQEALMARYEAGQPLTPAEDKRRRNTAASARFRLKKKEREAAMERNMKHLETRVLELEREAEGLRKENGWLRGLLVGVNVPAGVAAAGVGALGEEDEKRSIKV</sequence>
<dbReference type="GO" id="GO:0005634">
    <property type="term" value="C:nucleus"/>
    <property type="evidence" value="ECO:0007669"/>
    <property type="project" value="UniProtKB-SubCell"/>
</dbReference>
<reference evidence="9 10" key="1">
    <citation type="journal article" date="2016" name="Mol. Biol. Evol.">
        <title>Comparative Genomics of Early-Diverging Mushroom-Forming Fungi Provides Insights into the Origins of Lignocellulose Decay Capabilities.</title>
        <authorList>
            <person name="Nagy L.G."/>
            <person name="Riley R."/>
            <person name="Tritt A."/>
            <person name="Adam C."/>
            <person name="Daum C."/>
            <person name="Floudas D."/>
            <person name="Sun H."/>
            <person name="Yadav J.S."/>
            <person name="Pangilinan J."/>
            <person name="Larsson K.H."/>
            <person name="Matsuura K."/>
            <person name="Barry K."/>
            <person name="Labutti K."/>
            <person name="Kuo R."/>
            <person name="Ohm R.A."/>
            <person name="Bhattacharya S.S."/>
            <person name="Shirouzu T."/>
            <person name="Yoshinaga Y."/>
            <person name="Martin F.M."/>
            <person name="Grigoriev I.V."/>
            <person name="Hibbett D.S."/>
        </authorList>
    </citation>
    <scope>NUCLEOTIDE SEQUENCE [LARGE SCALE GENOMIC DNA]</scope>
    <source>
        <strain evidence="9 10">TUFC12733</strain>
    </source>
</reference>
<feature type="region of interest" description="Disordered" evidence="7">
    <location>
        <begin position="1"/>
        <end position="74"/>
    </location>
</feature>
<proteinExistence type="predicted"/>
<feature type="region of interest" description="Disordered" evidence="7">
    <location>
        <begin position="155"/>
        <end position="175"/>
    </location>
</feature>
<dbReference type="InterPro" id="IPR004827">
    <property type="entry name" value="bZIP"/>
</dbReference>
<dbReference type="CDD" id="cd14705">
    <property type="entry name" value="bZIP_Zip1"/>
    <property type="match status" value="1"/>
</dbReference>
<keyword evidence="3" id="KW-0238">DNA-binding</keyword>
<keyword evidence="10" id="KW-1185">Reference proteome</keyword>
<feature type="region of interest" description="Disordered" evidence="7">
    <location>
        <begin position="112"/>
        <end position="139"/>
    </location>
</feature>
<evidence type="ECO:0000313" key="9">
    <source>
        <dbReference type="EMBL" id="KZO95685.1"/>
    </source>
</evidence>
<evidence type="ECO:0000256" key="4">
    <source>
        <dbReference type="ARBA" id="ARBA00023163"/>
    </source>
</evidence>
<evidence type="ECO:0000256" key="5">
    <source>
        <dbReference type="ARBA" id="ARBA00023242"/>
    </source>
</evidence>
<dbReference type="GO" id="GO:0000977">
    <property type="term" value="F:RNA polymerase II transcription regulatory region sequence-specific DNA binding"/>
    <property type="evidence" value="ECO:0007669"/>
    <property type="project" value="TreeGrafter"/>
</dbReference>
<dbReference type="OrthoDB" id="1939598at2759"/>
<evidence type="ECO:0000256" key="3">
    <source>
        <dbReference type="ARBA" id="ARBA00023125"/>
    </source>
</evidence>